<evidence type="ECO:0000313" key="1">
    <source>
        <dbReference type="EMBL" id="KAI7936651.1"/>
    </source>
</evidence>
<evidence type="ECO:0000313" key="2">
    <source>
        <dbReference type="Proteomes" id="UP001060170"/>
    </source>
</evidence>
<keyword evidence="2" id="KW-1185">Reference proteome</keyword>
<name>A0ACC0DQZ3_9BASI</name>
<comment type="caution">
    <text evidence="1">The sequence shown here is derived from an EMBL/GenBank/DDBJ whole genome shotgun (WGS) entry which is preliminary data.</text>
</comment>
<dbReference type="Proteomes" id="UP001060170">
    <property type="component" value="Chromosome 17"/>
</dbReference>
<reference evidence="2" key="2">
    <citation type="journal article" date="2018" name="Mol. Plant Microbe Interact.">
        <title>Genome sequence resources for the wheat stripe rust pathogen (Puccinia striiformis f. sp. tritici) and the barley stripe rust pathogen (Puccinia striiformis f. sp. hordei).</title>
        <authorList>
            <person name="Xia C."/>
            <person name="Wang M."/>
            <person name="Yin C."/>
            <person name="Cornejo O.E."/>
            <person name="Hulbert S.H."/>
            <person name="Chen X."/>
        </authorList>
    </citation>
    <scope>NUCLEOTIDE SEQUENCE [LARGE SCALE GENOMIC DNA]</scope>
    <source>
        <strain evidence="2">93-210</strain>
    </source>
</reference>
<accession>A0ACC0DQZ3</accession>
<gene>
    <name evidence="1" type="ORF">MJO28_015550</name>
</gene>
<organism evidence="1 2">
    <name type="scientific">Puccinia striiformis f. sp. tritici</name>
    <dbReference type="NCBI Taxonomy" id="168172"/>
    <lineage>
        <taxon>Eukaryota</taxon>
        <taxon>Fungi</taxon>
        <taxon>Dikarya</taxon>
        <taxon>Basidiomycota</taxon>
        <taxon>Pucciniomycotina</taxon>
        <taxon>Pucciniomycetes</taxon>
        <taxon>Pucciniales</taxon>
        <taxon>Pucciniaceae</taxon>
        <taxon>Puccinia</taxon>
    </lineage>
</organism>
<reference evidence="2" key="1">
    <citation type="journal article" date="2018" name="BMC Genomics">
        <title>Genomic insights into host adaptation between the wheat stripe rust pathogen (Puccinia striiformis f. sp. tritici) and the barley stripe rust pathogen (Puccinia striiformis f. sp. hordei).</title>
        <authorList>
            <person name="Xia C."/>
            <person name="Wang M."/>
            <person name="Yin C."/>
            <person name="Cornejo O.E."/>
            <person name="Hulbert S.H."/>
            <person name="Chen X."/>
        </authorList>
    </citation>
    <scope>NUCLEOTIDE SEQUENCE [LARGE SCALE GENOMIC DNA]</scope>
    <source>
        <strain evidence="2">93-210</strain>
    </source>
</reference>
<protein>
    <submittedName>
        <fullName evidence="1">Uncharacterized protein</fullName>
    </submittedName>
</protein>
<dbReference type="EMBL" id="CM045881">
    <property type="protein sequence ID" value="KAI7936651.1"/>
    <property type="molecule type" value="Genomic_DNA"/>
</dbReference>
<reference evidence="1 2" key="3">
    <citation type="journal article" date="2022" name="Microbiol. Spectr.">
        <title>Folding features and dynamics of 3D genome architecture in plant fungal pathogens.</title>
        <authorList>
            <person name="Xia C."/>
        </authorList>
    </citation>
    <scope>NUCLEOTIDE SEQUENCE [LARGE SCALE GENOMIC DNA]</scope>
    <source>
        <strain evidence="1 2">93-210</strain>
    </source>
</reference>
<sequence length="13" mass="1433">MVGSIGQRYTHAL</sequence>
<proteinExistence type="predicted"/>